<accession>W6NGT3</accession>
<sequence>MLVQPEAPGVQESATSVQLRREQRYQKLNEIMSTYAALEIKAKAIARTDADDSLNNLEEILRYFKLASMIAPHQSSVDPAPRPELAKEGAKPRLKWETELLPRGKLKKPKPAPTKDLHELVRSKRNPQRDDEPGPSQLLSCLSVLNKCDIILLF</sequence>
<feature type="compositionally biased region" description="Basic and acidic residues" evidence="1">
    <location>
        <begin position="84"/>
        <end position="102"/>
    </location>
</feature>
<name>W6NGT3_HAECO</name>
<gene>
    <name evidence="2" type="ORF">HCOI_01862300</name>
</gene>
<evidence type="ECO:0000256" key="1">
    <source>
        <dbReference type="SAM" id="MobiDB-lite"/>
    </source>
</evidence>
<dbReference type="AlphaFoldDB" id="W6NGT3"/>
<proteinExistence type="predicted"/>
<dbReference type="EMBL" id="CAVP010060790">
    <property type="protein sequence ID" value="CDL96558.1"/>
    <property type="molecule type" value="Genomic_DNA"/>
</dbReference>
<feature type="compositionally biased region" description="Basic and acidic residues" evidence="1">
    <location>
        <begin position="113"/>
        <end position="132"/>
    </location>
</feature>
<reference evidence="2" key="1">
    <citation type="submission" date="2013-03" db="EMBL/GenBank/DDBJ databases">
        <authorList>
            <person name="Aslett M."/>
        </authorList>
    </citation>
    <scope>NUCLEOTIDE SEQUENCE [LARGE SCALE GENOMIC DNA]</scope>
    <source>
        <strain evidence="2">ISE/inbred ISE</strain>
    </source>
</reference>
<evidence type="ECO:0000313" key="2">
    <source>
        <dbReference type="EMBL" id="CDL96558.1"/>
    </source>
</evidence>
<feature type="region of interest" description="Disordered" evidence="1">
    <location>
        <begin position="73"/>
        <end position="136"/>
    </location>
</feature>
<reference evidence="2" key="2">
    <citation type="submission" date="2013-05" db="EMBL/GenBank/DDBJ databases">
        <title>The genome and transcriptome of Haemonchus contortus: a key model parasite for drug and vaccine discovery.</title>
        <authorList>
            <person name="Laing R."/>
            <person name="Kikuchi T."/>
            <person name="Martinelli A."/>
            <person name="Tsai I.J."/>
            <person name="Beech R.N."/>
            <person name="Redman E."/>
            <person name="Holroyd N."/>
            <person name="Bartley D.J."/>
            <person name="Beasley H."/>
            <person name="Britton C."/>
            <person name="Curran D."/>
            <person name="Devaney E."/>
            <person name="Gilabert A."/>
            <person name="Jackson F."/>
            <person name="Hunt M."/>
            <person name="Johnston S."/>
            <person name="Kryukov I."/>
            <person name="Li K."/>
            <person name="Morrison A.A."/>
            <person name="Reid A.J."/>
            <person name="Sargison N."/>
            <person name="Saunders G."/>
            <person name="Wasmuth J.D."/>
            <person name="Wolstenholme A."/>
            <person name="Berriman M."/>
            <person name="Gilleard J.S."/>
            <person name="Cotton J.A."/>
        </authorList>
    </citation>
    <scope>NUCLEOTIDE SEQUENCE [LARGE SCALE GENOMIC DNA]</scope>
    <source>
        <strain evidence="2">ISE/inbred ISE</strain>
    </source>
</reference>
<protein>
    <submittedName>
        <fullName evidence="2">Uncharacterized protein</fullName>
    </submittedName>
</protein>
<organism evidence="2">
    <name type="scientific">Haemonchus contortus</name>
    <name type="common">Barber pole worm</name>
    <dbReference type="NCBI Taxonomy" id="6289"/>
    <lineage>
        <taxon>Eukaryota</taxon>
        <taxon>Metazoa</taxon>
        <taxon>Ecdysozoa</taxon>
        <taxon>Nematoda</taxon>
        <taxon>Chromadorea</taxon>
        <taxon>Rhabditida</taxon>
        <taxon>Rhabditina</taxon>
        <taxon>Rhabditomorpha</taxon>
        <taxon>Strongyloidea</taxon>
        <taxon>Trichostrongylidae</taxon>
        <taxon>Haemonchus</taxon>
    </lineage>
</organism>
<comment type="caution">
    <text evidence="2">The sequence shown here is derived from an EMBL/GenBank/DDBJ whole genome shotgun (WGS) entry which is preliminary data.</text>
</comment>